<comment type="subcellular location">
    <subcellularLocation>
        <location evidence="5">Mitochondrion matrix</location>
    </subcellularLocation>
</comment>
<organism evidence="8 9">
    <name type="scientific">Nyssa sinensis</name>
    <dbReference type="NCBI Taxonomy" id="561372"/>
    <lineage>
        <taxon>Eukaryota</taxon>
        <taxon>Viridiplantae</taxon>
        <taxon>Streptophyta</taxon>
        <taxon>Embryophyta</taxon>
        <taxon>Tracheophyta</taxon>
        <taxon>Spermatophyta</taxon>
        <taxon>Magnoliopsida</taxon>
        <taxon>eudicotyledons</taxon>
        <taxon>Gunneridae</taxon>
        <taxon>Pentapetalae</taxon>
        <taxon>asterids</taxon>
        <taxon>Cornales</taxon>
        <taxon>Nyssaceae</taxon>
        <taxon>Nyssa</taxon>
    </lineage>
</organism>
<feature type="binding site" evidence="5 6">
    <location>
        <position position="219"/>
    </location>
    <ligand>
        <name>Zn(2+)</name>
        <dbReference type="ChEBI" id="CHEBI:29105"/>
    </ligand>
</feature>
<evidence type="ECO:0000256" key="6">
    <source>
        <dbReference type="PROSITE-ProRule" id="PRU00236"/>
    </source>
</evidence>
<dbReference type="NCBIfam" id="NF003738">
    <property type="entry name" value="PRK05333.1"/>
    <property type="match status" value="1"/>
</dbReference>
<dbReference type="OrthoDB" id="424302at2759"/>
<dbReference type="EC" id="2.3.1.-" evidence="5"/>
<name>A0A5J5AKI5_9ASTE</name>
<keyword evidence="4 5" id="KW-0520">NAD</keyword>
<dbReference type="InterPro" id="IPR029035">
    <property type="entry name" value="DHS-like_NAD/FAD-binding_dom"/>
</dbReference>
<comment type="caution">
    <text evidence="5">Lacks conserved residue(s) required for the propagation of feature annotation.</text>
</comment>
<feature type="domain" description="Deacetylase sirtuin-type" evidence="7">
    <location>
        <begin position="86"/>
        <end position="384"/>
    </location>
</feature>
<evidence type="ECO:0000259" key="7">
    <source>
        <dbReference type="PROSITE" id="PS50305"/>
    </source>
</evidence>
<feature type="binding site" evidence="5">
    <location>
        <begin position="348"/>
        <end position="350"/>
    </location>
    <ligand>
        <name>NAD(+)</name>
        <dbReference type="ChEBI" id="CHEBI:57540"/>
    </ligand>
</feature>
<evidence type="ECO:0000256" key="4">
    <source>
        <dbReference type="ARBA" id="ARBA00023027"/>
    </source>
</evidence>
<comment type="similarity">
    <text evidence="5">Belongs to the sirtuin family. Class II subfamily.</text>
</comment>
<dbReference type="InterPro" id="IPR026590">
    <property type="entry name" value="Ssirtuin_cat_dom"/>
</dbReference>
<dbReference type="Gene3D" id="3.30.1600.10">
    <property type="entry name" value="SIR2/SIRT2 'Small Domain"/>
    <property type="match status" value="1"/>
</dbReference>
<evidence type="ECO:0000313" key="8">
    <source>
        <dbReference type="EMBL" id="KAA8531160.1"/>
    </source>
</evidence>
<feature type="binding site" evidence="5">
    <location>
        <begin position="322"/>
        <end position="324"/>
    </location>
    <ligand>
        <name>NAD(+)</name>
        <dbReference type="ChEBI" id="CHEBI:57540"/>
    </ligand>
</feature>
<dbReference type="CDD" id="cd01409">
    <property type="entry name" value="SIRT4"/>
    <property type="match status" value="1"/>
</dbReference>
<keyword evidence="1 5" id="KW-0808">Transferase</keyword>
<proteinExistence type="inferred from homology"/>
<feature type="binding site" evidence="5 6">
    <location>
        <position position="285"/>
    </location>
    <ligand>
        <name>Zn(2+)</name>
        <dbReference type="ChEBI" id="CHEBI:29105"/>
    </ligand>
</feature>
<gene>
    <name evidence="8" type="ORF">F0562_005926</name>
</gene>
<protein>
    <recommendedName>
        <fullName evidence="5">NAD-dependent protein deacylase</fullName>
        <ecNumber evidence="5">2.3.1.-</ecNumber>
    </recommendedName>
    <alternativeName>
        <fullName evidence="5">Regulatory protein SIR2 homolog</fullName>
    </alternativeName>
</protein>
<dbReference type="InterPro" id="IPR026587">
    <property type="entry name" value="Sirtuin_class_II"/>
</dbReference>
<keyword evidence="3 5" id="KW-0862">Zinc</keyword>
<feature type="binding site" evidence="5">
    <location>
        <begin position="191"/>
        <end position="194"/>
    </location>
    <ligand>
        <name>NAD(+)</name>
        <dbReference type="ChEBI" id="CHEBI:57540"/>
    </ligand>
</feature>
<dbReference type="GO" id="GO:0005759">
    <property type="term" value="C:mitochondrial matrix"/>
    <property type="evidence" value="ECO:0007669"/>
    <property type="project" value="UniProtKB-SubCell"/>
</dbReference>
<dbReference type="Pfam" id="PF02146">
    <property type="entry name" value="SIR2"/>
    <property type="match status" value="1"/>
</dbReference>
<sequence length="384" mass="42608">MRMPSQPSISTFRNVREVLGTIMTDTVQSNRKIWQSSSRVRRVVSFQGSVKLVQTMCRISVPGISSENKNKAPPNFLRDKKLVPETDPPSMKDVDLLYQFFDQSTKLVVLTGAGISTECGIADYRSPNGAYSSGFKPITHQEFLRSSRARRRYWARSYAGWRRFTAAQPGAAHIALASLEKASRISCMITQNVDRLHHRAGSNPLELHGTVYIVACLNCGFSFCRNLFQDQVKALNPKWADAIESLDYDSRTDKSFGMKQRPDGDIEIDEKFWEEDFHIPTCAKCNGVLKPDVVFFGDNVPKDRADKAMEAAKGCDAFLVLGSSLMTMSAYRLVRAAHEAGAATAIVNVGVTRADDLVPLKINARLGEILPRLLNIGSLSIPAL</sequence>
<feature type="binding site" evidence="5 6">
    <location>
        <position position="282"/>
    </location>
    <ligand>
        <name>Zn(2+)</name>
        <dbReference type="ChEBI" id="CHEBI:29105"/>
    </ligand>
</feature>
<feature type="binding site" evidence="5">
    <location>
        <position position="366"/>
    </location>
    <ligand>
        <name>NAD(+)</name>
        <dbReference type="ChEBI" id="CHEBI:57540"/>
    </ligand>
</feature>
<dbReference type="InterPro" id="IPR050134">
    <property type="entry name" value="NAD-dep_sirtuin_deacylases"/>
</dbReference>
<keyword evidence="5" id="KW-0496">Mitochondrion</keyword>
<feature type="active site" description="Proton acceptor" evidence="5 6">
    <location>
        <position position="208"/>
    </location>
</feature>
<dbReference type="SUPFAM" id="SSF52467">
    <property type="entry name" value="DHS-like NAD/FAD-binding domain"/>
    <property type="match status" value="1"/>
</dbReference>
<evidence type="ECO:0000256" key="1">
    <source>
        <dbReference type="ARBA" id="ARBA00022679"/>
    </source>
</evidence>
<dbReference type="GO" id="GO:0008270">
    <property type="term" value="F:zinc ion binding"/>
    <property type="evidence" value="ECO:0007669"/>
    <property type="project" value="UniProtKB-UniRule"/>
</dbReference>
<dbReference type="PANTHER" id="PTHR11085:SF10">
    <property type="entry name" value="NAD-DEPENDENT PROTEIN DEACYLASE SIRTUIN-5, MITOCHONDRIAL-RELATED"/>
    <property type="match status" value="1"/>
</dbReference>
<evidence type="ECO:0000256" key="2">
    <source>
        <dbReference type="ARBA" id="ARBA00022723"/>
    </source>
</evidence>
<evidence type="ECO:0000256" key="3">
    <source>
        <dbReference type="ARBA" id="ARBA00022833"/>
    </source>
</evidence>
<dbReference type="GO" id="GO:0017136">
    <property type="term" value="F:histone deacetylase activity, NAD-dependent"/>
    <property type="evidence" value="ECO:0007669"/>
    <property type="project" value="TreeGrafter"/>
</dbReference>
<keyword evidence="2 5" id="KW-0479">Metal-binding</keyword>
<evidence type="ECO:0000313" key="9">
    <source>
        <dbReference type="Proteomes" id="UP000325577"/>
    </source>
</evidence>
<feature type="binding site" evidence="5 6">
    <location>
        <position position="216"/>
    </location>
    <ligand>
        <name>Zn(2+)</name>
        <dbReference type="ChEBI" id="CHEBI:29105"/>
    </ligand>
</feature>
<dbReference type="PROSITE" id="PS50305">
    <property type="entry name" value="SIRTUIN"/>
    <property type="match status" value="1"/>
</dbReference>
<keyword evidence="9" id="KW-1185">Reference proteome</keyword>
<accession>A0A5J5AKI5</accession>
<dbReference type="AlphaFoldDB" id="A0A5J5AKI5"/>
<reference evidence="8 9" key="1">
    <citation type="submission" date="2019-09" db="EMBL/GenBank/DDBJ databases">
        <title>A chromosome-level genome assembly of the Chinese tupelo Nyssa sinensis.</title>
        <authorList>
            <person name="Yang X."/>
            <person name="Kang M."/>
            <person name="Yang Y."/>
            <person name="Xiong H."/>
            <person name="Wang M."/>
            <person name="Zhang Z."/>
            <person name="Wang Z."/>
            <person name="Wu H."/>
            <person name="Ma T."/>
            <person name="Liu J."/>
            <person name="Xi Z."/>
        </authorList>
    </citation>
    <scope>NUCLEOTIDE SEQUENCE [LARGE SCALE GENOMIC DNA]</scope>
    <source>
        <strain evidence="8">J267</strain>
        <tissue evidence="8">Leaf</tissue>
    </source>
</reference>
<evidence type="ECO:0000256" key="5">
    <source>
        <dbReference type="HAMAP-Rule" id="MF_03161"/>
    </source>
</evidence>
<dbReference type="InterPro" id="IPR003000">
    <property type="entry name" value="Sirtuin"/>
</dbReference>
<dbReference type="Gene3D" id="3.40.50.1220">
    <property type="entry name" value="TPP-binding domain"/>
    <property type="match status" value="1"/>
</dbReference>
<dbReference type="Proteomes" id="UP000325577">
    <property type="component" value="Linkage Group LG2"/>
</dbReference>
<comment type="function">
    <text evidence="5">NAD-dependent protein deacylase. Catalyzes the NAD-dependent hydrolysis of acyl groups from lysine residues.</text>
</comment>
<dbReference type="GO" id="GO:0070403">
    <property type="term" value="F:NAD+ binding"/>
    <property type="evidence" value="ECO:0007669"/>
    <property type="project" value="UniProtKB-UniRule"/>
</dbReference>
<comment type="cofactor">
    <cofactor evidence="5">
        <name>Zn(2+)</name>
        <dbReference type="ChEBI" id="CHEBI:29105"/>
    </cofactor>
    <text evidence="5">Binds 1 zinc ion per subunit.</text>
</comment>
<dbReference type="PANTHER" id="PTHR11085">
    <property type="entry name" value="NAD-DEPENDENT PROTEIN DEACYLASE SIRTUIN-5, MITOCHONDRIAL-RELATED"/>
    <property type="match status" value="1"/>
</dbReference>
<dbReference type="HAMAP" id="MF_01967">
    <property type="entry name" value="Sirtuin_ClassII"/>
    <property type="match status" value="1"/>
</dbReference>
<comment type="catalytic activity">
    <reaction evidence="5">
        <text>N(6)-acetyl-L-lysyl-[protein] + NAD(+) + H2O = 2''-O-acetyl-ADP-D-ribose + nicotinamide + L-lysyl-[protein]</text>
        <dbReference type="Rhea" id="RHEA:43636"/>
        <dbReference type="Rhea" id="RHEA-COMP:9752"/>
        <dbReference type="Rhea" id="RHEA-COMP:10731"/>
        <dbReference type="ChEBI" id="CHEBI:15377"/>
        <dbReference type="ChEBI" id="CHEBI:17154"/>
        <dbReference type="ChEBI" id="CHEBI:29969"/>
        <dbReference type="ChEBI" id="CHEBI:57540"/>
        <dbReference type="ChEBI" id="CHEBI:61930"/>
        <dbReference type="ChEBI" id="CHEBI:83767"/>
        <dbReference type="EC" id="2.3.1.286"/>
    </reaction>
</comment>
<dbReference type="EMBL" id="CM018043">
    <property type="protein sequence ID" value="KAA8531160.1"/>
    <property type="molecule type" value="Genomic_DNA"/>
</dbReference>
<dbReference type="InterPro" id="IPR026591">
    <property type="entry name" value="Sirtuin_cat_small_dom_sf"/>
</dbReference>